<feature type="compositionally biased region" description="Low complexity" evidence="4">
    <location>
        <begin position="200"/>
        <end position="211"/>
    </location>
</feature>
<evidence type="ECO:0000313" key="6">
    <source>
        <dbReference type="Proteomes" id="UP000714275"/>
    </source>
</evidence>
<feature type="repeat" description="WD" evidence="3">
    <location>
        <begin position="8"/>
        <end position="43"/>
    </location>
</feature>
<reference evidence="5" key="1">
    <citation type="journal article" date="2020" name="New Phytol.">
        <title>Comparative genomics reveals dynamic genome evolution in host specialist ectomycorrhizal fungi.</title>
        <authorList>
            <person name="Lofgren L.A."/>
            <person name="Nguyen N.H."/>
            <person name="Vilgalys R."/>
            <person name="Ruytinx J."/>
            <person name="Liao H.L."/>
            <person name="Branco S."/>
            <person name="Kuo A."/>
            <person name="LaButti K."/>
            <person name="Lipzen A."/>
            <person name="Andreopoulos W."/>
            <person name="Pangilinan J."/>
            <person name="Riley R."/>
            <person name="Hundley H."/>
            <person name="Na H."/>
            <person name="Barry K."/>
            <person name="Grigoriev I.V."/>
            <person name="Stajich J.E."/>
            <person name="Kennedy P.G."/>
        </authorList>
    </citation>
    <scope>NUCLEOTIDE SEQUENCE</scope>
    <source>
        <strain evidence="5">DOB743</strain>
    </source>
</reference>
<feature type="compositionally biased region" description="Basic residues" evidence="4">
    <location>
        <begin position="167"/>
        <end position="183"/>
    </location>
</feature>
<dbReference type="InterPro" id="IPR019775">
    <property type="entry name" value="WD40_repeat_CS"/>
</dbReference>
<dbReference type="OrthoDB" id="2687537at2759"/>
<evidence type="ECO:0000256" key="3">
    <source>
        <dbReference type="PROSITE-ProRule" id="PRU00221"/>
    </source>
</evidence>
<evidence type="ECO:0000256" key="1">
    <source>
        <dbReference type="ARBA" id="ARBA00022574"/>
    </source>
</evidence>
<evidence type="ECO:0000256" key="4">
    <source>
        <dbReference type="SAM" id="MobiDB-lite"/>
    </source>
</evidence>
<accession>A0A9P6ZGW5</accession>
<dbReference type="Gene3D" id="2.130.10.10">
    <property type="entry name" value="YVTN repeat-like/Quinoprotein amine dehydrogenase"/>
    <property type="match status" value="1"/>
</dbReference>
<dbReference type="Pfam" id="PF00400">
    <property type="entry name" value="WD40"/>
    <property type="match status" value="1"/>
</dbReference>
<dbReference type="PROSITE" id="PS50082">
    <property type="entry name" value="WD_REPEATS_2"/>
    <property type="match status" value="1"/>
</dbReference>
<gene>
    <name evidence="5" type="ORF">EV702DRAFT_1206874</name>
</gene>
<feature type="region of interest" description="Disordered" evidence="4">
    <location>
        <begin position="61"/>
        <end position="114"/>
    </location>
</feature>
<dbReference type="Proteomes" id="UP000714275">
    <property type="component" value="Unassembled WGS sequence"/>
</dbReference>
<dbReference type="InterPro" id="IPR015943">
    <property type="entry name" value="WD40/YVTN_repeat-like_dom_sf"/>
</dbReference>
<name>A0A9P6ZGW5_9AGAM</name>
<dbReference type="AlphaFoldDB" id="A0A9P6ZGW5"/>
<feature type="compositionally biased region" description="Polar residues" evidence="4">
    <location>
        <begin position="212"/>
        <end position="241"/>
    </location>
</feature>
<organism evidence="5 6">
    <name type="scientific">Suillus placidus</name>
    <dbReference type="NCBI Taxonomy" id="48579"/>
    <lineage>
        <taxon>Eukaryota</taxon>
        <taxon>Fungi</taxon>
        <taxon>Dikarya</taxon>
        <taxon>Basidiomycota</taxon>
        <taxon>Agaricomycotina</taxon>
        <taxon>Agaricomycetes</taxon>
        <taxon>Agaricomycetidae</taxon>
        <taxon>Boletales</taxon>
        <taxon>Suillineae</taxon>
        <taxon>Suillaceae</taxon>
        <taxon>Suillus</taxon>
    </lineage>
</organism>
<evidence type="ECO:0000256" key="2">
    <source>
        <dbReference type="ARBA" id="ARBA00022737"/>
    </source>
</evidence>
<dbReference type="PROSITE" id="PS50294">
    <property type="entry name" value="WD_REPEATS_REGION"/>
    <property type="match status" value="1"/>
</dbReference>
<comment type="caution">
    <text evidence="5">The sequence shown here is derived from an EMBL/GenBank/DDBJ whole genome shotgun (WGS) entry which is preliminary data.</text>
</comment>
<dbReference type="PROSITE" id="PS00678">
    <property type="entry name" value="WD_REPEATS_1"/>
    <property type="match status" value="1"/>
</dbReference>
<feature type="region of interest" description="Disordered" evidence="4">
    <location>
        <begin position="167"/>
        <end position="242"/>
    </location>
</feature>
<dbReference type="EMBL" id="JABBWD010000298">
    <property type="protein sequence ID" value="KAG1761884.1"/>
    <property type="molecule type" value="Genomic_DNA"/>
</dbReference>
<proteinExistence type="predicted"/>
<dbReference type="SMART" id="SM00320">
    <property type="entry name" value="WD40"/>
    <property type="match status" value="1"/>
</dbReference>
<keyword evidence="6" id="KW-1185">Reference proteome</keyword>
<keyword evidence="2" id="KW-0677">Repeat</keyword>
<keyword evidence="1 3" id="KW-0853">WD repeat</keyword>
<protein>
    <submittedName>
        <fullName evidence="5">Uncharacterized protein</fullName>
    </submittedName>
</protein>
<sequence>MEQPISSPLQHAEQVTCVSFSADGKQLATGCWDKNAYIWDVATILREADLNDLLSDSKANKSALHADATRRPVQPRPPAYRVPQGFFDGVPPDRSHFSARSRPHSSAPPDSTFLGRLFYRRPSDAHDTSPSSPLDWARNLLKPRRQSGEEIELQGCSPAVVEVSYAKGKRRNACAREKRKRPLPSKNPTASRSRIPKPNATQQSGAATQTQPSLQPQAAVSNSSTTPTVGNNTAATSSTPSRPDVMLRQVGLWTRFWLFIGCLSPEYQDGHH</sequence>
<dbReference type="SUPFAM" id="SSF50998">
    <property type="entry name" value="Quinoprotein alcohol dehydrogenase-like"/>
    <property type="match status" value="1"/>
</dbReference>
<dbReference type="InterPro" id="IPR011047">
    <property type="entry name" value="Quinoprotein_ADH-like_sf"/>
</dbReference>
<evidence type="ECO:0000313" key="5">
    <source>
        <dbReference type="EMBL" id="KAG1761884.1"/>
    </source>
</evidence>
<dbReference type="InterPro" id="IPR001680">
    <property type="entry name" value="WD40_rpt"/>
</dbReference>